<dbReference type="GO" id="GO:0016020">
    <property type="term" value="C:membrane"/>
    <property type="evidence" value="ECO:0007669"/>
    <property type="project" value="UniProtKB-SubCell"/>
</dbReference>
<evidence type="ECO:0000256" key="5">
    <source>
        <dbReference type="ARBA" id="ARBA00023136"/>
    </source>
</evidence>
<feature type="transmembrane region" description="Helical" evidence="8">
    <location>
        <begin position="31"/>
        <end position="50"/>
    </location>
</feature>
<accession>A0AAN6TEU8</accession>
<evidence type="ECO:0000256" key="6">
    <source>
        <dbReference type="ARBA" id="ARBA00023180"/>
    </source>
</evidence>
<keyword evidence="10" id="KW-1185">Reference proteome</keyword>
<reference evidence="9" key="2">
    <citation type="submission" date="2023-05" db="EMBL/GenBank/DDBJ databases">
        <authorList>
            <consortium name="Lawrence Berkeley National Laboratory"/>
            <person name="Steindorff A."/>
            <person name="Hensen N."/>
            <person name="Bonometti L."/>
            <person name="Westerberg I."/>
            <person name="Brannstrom I.O."/>
            <person name="Guillou S."/>
            <person name="Cros-Aarteil S."/>
            <person name="Calhoun S."/>
            <person name="Haridas S."/>
            <person name="Kuo A."/>
            <person name="Mondo S."/>
            <person name="Pangilinan J."/>
            <person name="Riley R."/>
            <person name="Labutti K."/>
            <person name="Andreopoulos B."/>
            <person name="Lipzen A."/>
            <person name="Chen C."/>
            <person name="Yanf M."/>
            <person name="Daum C."/>
            <person name="Ng V."/>
            <person name="Clum A."/>
            <person name="Ohm R."/>
            <person name="Martin F."/>
            <person name="Silar P."/>
            <person name="Natvig D."/>
            <person name="Lalanne C."/>
            <person name="Gautier V."/>
            <person name="Ament-Velasquez S.L."/>
            <person name="Kruys A."/>
            <person name="Hutchinson M.I."/>
            <person name="Powell A.J."/>
            <person name="Barry K."/>
            <person name="Miller A.N."/>
            <person name="Grigoriev I.V."/>
            <person name="Debuchy R."/>
            <person name="Gladieux P."/>
            <person name="Thoren M.H."/>
            <person name="Johannesson H."/>
        </authorList>
    </citation>
    <scope>NUCLEOTIDE SEQUENCE</scope>
    <source>
        <strain evidence="9">CBS 508.74</strain>
    </source>
</reference>
<evidence type="ECO:0000256" key="2">
    <source>
        <dbReference type="ARBA" id="ARBA00022692"/>
    </source>
</evidence>
<evidence type="ECO:0000256" key="1">
    <source>
        <dbReference type="ARBA" id="ARBA00004167"/>
    </source>
</evidence>
<reference evidence="9" key="1">
    <citation type="journal article" date="2023" name="Mol. Phylogenet. Evol.">
        <title>Genome-scale phylogeny and comparative genomics of the fungal order Sordariales.</title>
        <authorList>
            <person name="Hensen N."/>
            <person name="Bonometti L."/>
            <person name="Westerberg I."/>
            <person name="Brannstrom I.O."/>
            <person name="Guillou S."/>
            <person name="Cros-Aarteil S."/>
            <person name="Calhoun S."/>
            <person name="Haridas S."/>
            <person name="Kuo A."/>
            <person name="Mondo S."/>
            <person name="Pangilinan J."/>
            <person name="Riley R."/>
            <person name="LaButti K."/>
            <person name="Andreopoulos B."/>
            <person name="Lipzen A."/>
            <person name="Chen C."/>
            <person name="Yan M."/>
            <person name="Daum C."/>
            <person name="Ng V."/>
            <person name="Clum A."/>
            <person name="Steindorff A."/>
            <person name="Ohm R.A."/>
            <person name="Martin F."/>
            <person name="Silar P."/>
            <person name="Natvig D.O."/>
            <person name="Lalanne C."/>
            <person name="Gautier V."/>
            <person name="Ament-Velasquez S.L."/>
            <person name="Kruys A."/>
            <person name="Hutchinson M.I."/>
            <person name="Powell A.J."/>
            <person name="Barry K."/>
            <person name="Miller A.N."/>
            <person name="Grigoriev I.V."/>
            <person name="Debuchy R."/>
            <person name="Gladieux P."/>
            <person name="Hiltunen Thoren M."/>
            <person name="Johannesson H."/>
        </authorList>
    </citation>
    <scope>NUCLEOTIDE SEQUENCE</scope>
    <source>
        <strain evidence="9">CBS 508.74</strain>
    </source>
</reference>
<dbReference type="EMBL" id="MU853340">
    <property type="protein sequence ID" value="KAK4113132.1"/>
    <property type="molecule type" value="Genomic_DNA"/>
</dbReference>
<evidence type="ECO:0000256" key="7">
    <source>
        <dbReference type="ARBA" id="ARBA00035112"/>
    </source>
</evidence>
<name>A0AAN6TEU8_9PEZI</name>
<evidence type="ECO:0000313" key="10">
    <source>
        <dbReference type="Proteomes" id="UP001302812"/>
    </source>
</evidence>
<dbReference type="PANTHER" id="PTHR33365:SF7">
    <property type="entry name" value="TAT PATHWAY SIGNAL SEQUENCE"/>
    <property type="match status" value="1"/>
</dbReference>
<keyword evidence="6" id="KW-0325">Glycoprotein</keyword>
<dbReference type="GeneID" id="89942563"/>
<keyword evidence="5 8" id="KW-0472">Membrane</keyword>
<keyword evidence="4" id="KW-0843">Virulence</keyword>
<dbReference type="PANTHER" id="PTHR33365">
    <property type="entry name" value="YALI0B05434P"/>
    <property type="match status" value="1"/>
</dbReference>
<proteinExistence type="inferred from homology"/>
<feature type="non-terminal residue" evidence="9">
    <location>
        <position position="261"/>
    </location>
</feature>
<evidence type="ECO:0000256" key="8">
    <source>
        <dbReference type="SAM" id="Phobius"/>
    </source>
</evidence>
<organism evidence="9 10">
    <name type="scientific">Canariomyces notabilis</name>
    <dbReference type="NCBI Taxonomy" id="2074819"/>
    <lineage>
        <taxon>Eukaryota</taxon>
        <taxon>Fungi</taxon>
        <taxon>Dikarya</taxon>
        <taxon>Ascomycota</taxon>
        <taxon>Pezizomycotina</taxon>
        <taxon>Sordariomycetes</taxon>
        <taxon>Sordariomycetidae</taxon>
        <taxon>Sordariales</taxon>
        <taxon>Chaetomiaceae</taxon>
        <taxon>Canariomyces</taxon>
    </lineage>
</organism>
<comment type="subcellular location">
    <subcellularLocation>
        <location evidence="1">Membrane</location>
        <topology evidence="1">Single-pass membrane protein</topology>
    </subcellularLocation>
</comment>
<evidence type="ECO:0000256" key="3">
    <source>
        <dbReference type="ARBA" id="ARBA00022989"/>
    </source>
</evidence>
<dbReference type="InterPro" id="IPR021765">
    <property type="entry name" value="UstYa-like"/>
</dbReference>
<protein>
    <submittedName>
        <fullName evidence="9">Uncharacterized protein</fullName>
    </submittedName>
</protein>
<dbReference type="RefSeq" id="XP_064670702.1">
    <property type="nucleotide sequence ID" value="XM_064818436.1"/>
</dbReference>
<comment type="caution">
    <text evidence="9">The sequence shown here is derived from an EMBL/GenBank/DDBJ whole genome shotgun (WGS) entry which is preliminary data.</text>
</comment>
<comment type="similarity">
    <text evidence="7">Belongs to the ustYa family.</text>
</comment>
<dbReference type="GO" id="GO:0043386">
    <property type="term" value="P:mycotoxin biosynthetic process"/>
    <property type="evidence" value="ECO:0007669"/>
    <property type="project" value="InterPro"/>
</dbReference>
<dbReference type="AlphaFoldDB" id="A0AAN6TEU8"/>
<keyword evidence="2 8" id="KW-0812">Transmembrane</keyword>
<dbReference type="Pfam" id="PF11807">
    <property type="entry name" value="UstYa"/>
    <property type="match status" value="1"/>
</dbReference>
<sequence>MPVNRKVMRMRLLILNEKANLRTEWHPTLRASILATIVLVVYSLGVSWITKLAVLGSYGPQVPAPASIPHPDEKEYVIKETGRAHDSWTHHLVYGKPSPDVDDAWYKLIKPFNTRVPADRYQASMGNRTSVRVEDGSYNSDYYVTLTVYHELHCLMRLRWFLEPEYYSNKTWQEQREDKSAMGHYRHCVWSLLESVLCHGDTSIRTFHWEPNKPAPKPDSLAERKCVDWDWLYKWTTEHSFLLQDKLLSHPVYGRLDENLM</sequence>
<dbReference type="Proteomes" id="UP001302812">
    <property type="component" value="Unassembled WGS sequence"/>
</dbReference>
<evidence type="ECO:0000313" key="9">
    <source>
        <dbReference type="EMBL" id="KAK4113132.1"/>
    </source>
</evidence>
<keyword evidence="3 8" id="KW-1133">Transmembrane helix</keyword>
<evidence type="ECO:0000256" key="4">
    <source>
        <dbReference type="ARBA" id="ARBA00023026"/>
    </source>
</evidence>
<gene>
    <name evidence="9" type="ORF">N656DRAFT_824771</name>
</gene>